<sequence>SYYLPFPNFVPPQGSLSFRAFHAAHFEKTKRDQWLRQILYPTHSQFGLPFMPHPHNPYAPSAYGPHPPPPGPAPPHGWPLTQQPWYPRQGFYHPMSYPTADHDDWYGDPAPEDEATPHSGDQDEEAEDDKYDYEDFEADDEYDYEDFEADDDDDENVHFELTEEVIAMFAFSEARRQERALEAESNPANDLIADAEPPAAALLRYRPRDTIAASSDPVLASLEAVLDARYERSCADSEVVMWPVLPLRL</sequence>
<feature type="compositionally biased region" description="Acidic residues" evidence="1">
    <location>
        <begin position="122"/>
        <end position="136"/>
    </location>
</feature>
<keyword evidence="3" id="KW-1185">Reference proteome</keyword>
<gene>
    <name evidence="2" type="ORF">BC936DRAFT_147279</name>
</gene>
<protein>
    <submittedName>
        <fullName evidence="2">Uncharacterized protein</fullName>
    </submittedName>
</protein>
<evidence type="ECO:0000313" key="2">
    <source>
        <dbReference type="EMBL" id="RUP46161.1"/>
    </source>
</evidence>
<feature type="region of interest" description="Disordered" evidence="1">
    <location>
        <begin position="97"/>
        <end position="136"/>
    </location>
</feature>
<dbReference type="EMBL" id="RBNI01006248">
    <property type="protein sequence ID" value="RUP46161.1"/>
    <property type="molecule type" value="Genomic_DNA"/>
</dbReference>
<evidence type="ECO:0000256" key="1">
    <source>
        <dbReference type="SAM" id="MobiDB-lite"/>
    </source>
</evidence>
<feature type="non-terminal residue" evidence="2">
    <location>
        <position position="1"/>
    </location>
</feature>
<evidence type="ECO:0000313" key="3">
    <source>
        <dbReference type="Proteomes" id="UP000268093"/>
    </source>
</evidence>
<proteinExistence type="predicted"/>
<accession>A0A433D5Q2</accession>
<comment type="caution">
    <text evidence="2">The sequence shown here is derived from an EMBL/GenBank/DDBJ whole genome shotgun (WGS) entry which is preliminary data.</text>
</comment>
<feature type="compositionally biased region" description="Pro residues" evidence="1">
    <location>
        <begin position="65"/>
        <end position="77"/>
    </location>
</feature>
<dbReference type="AlphaFoldDB" id="A0A433D5Q2"/>
<feature type="region of interest" description="Disordered" evidence="1">
    <location>
        <begin position="59"/>
        <end position="80"/>
    </location>
</feature>
<name>A0A433D5Q2_9FUNG</name>
<reference evidence="2 3" key="1">
    <citation type="journal article" date="2018" name="New Phytol.">
        <title>Phylogenomics of Endogonaceae and evolution of mycorrhizas within Mucoromycota.</title>
        <authorList>
            <person name="Chang Y."/>
            <person name="Desiro A."/>
            <person name="Na H."/>
            <person name="Sandor L."/>
            <person name="Lipzen A."/>
            <person name="Clum A."/>
            <person name="Barry K."/>
            <person name="Grigoriev I.V."/>
            <person name="Martin F.M."/>
            <person name="Stajich J.E."/>
            <person name="Smith M.E."/>
            <person name="Bonito G."/>
            <person name="Spatafora J.W."/>
        </authorList>
    </citation>
    <scope>NUCLEOTIDE SEQUENCE [LARGE SCALE GENOMIC DNA]</scope>
    <source>
        <strain evidence="2 3">GMNB39</strain>
    </source>
</reference>
<organism evidence="2 3">
    <name type="scientific">Jimgerdemannia flammicorona</name>
    <dbReference type="NCBI Taxonomy" id="994334"/>
    <lineage>
        <taxon>Eukaryota</taxon>
        <taxon>Fungi</taxon>
        <taxon>Fungi incertae sedis</taxon>
        <taxon>Mucoromycota</taxon>
        <taxon>Mucoromycotina</taxon>
        <taxon>Endogonomycetes</taxon>
        <taxon>Endogonales</taxon>
        <taxon>Endogonaceae</taxon>
        <taxon>Jimgerdemannia</taxon>
    </lineage>
</organism>
<dbReference type="Proteomes" id="UP000268093">
    <property type="component" value="Unassembled WGS sequence"/>
</dbReference>